<gene>
    <name evidence="5" type="ORF">CJ301_09615</name>
</gene>
<evidence type="ECO:0000256" key="4">
    <source>
        <dbReference type="RuleBase" id="RU361279"/>
    </source>
</evidence>
<keyword evidence="5" id="KW-0436">Ligase</keyword>
<dbReference type="SUPFAM" id="SSF100950">
    <property type="entry name" value="NagB/RpiA/CoA transferase-like"/>
    <property type="match status" value="1"/>
</dbReference>
<evidence type="ECO:0000313" key="6">
    <source>
        <dbReference type="Proteomes" id="UP000221860"/>
    </source>
</evidence>
<organism evidence="5 6">
    <name type="scientific">Limimaricola cinnabarinus</name>
    <dbReference type="NCBI Taxonomy" id="1125964"/>
    <lineage>
        <taxon>Bacteria</taxon>
        <taxon>Pseudomonadati</taxon>
        <taxon>Pseudomonadota</taxon>
        <taxon>Alphaproteobacteria</taxon>
        <taxon>Rhodobacterales</taxon>
        <taxon>Paracoccaceae</taxon>
        <taxon>Limimaricola</taxon>
    </lineage>
</organism>
<proteinExistence type="inferred from homology"/>
<protein>
    <recommendedName>
        <fullName evidence="4">5-formyltetrahydrofolate cyclo-ligase</fullName>
        <ecNumber evidence="4">6.3.3.2</ecNumber>
    </recommendedName>
</protein>
<comment type="similarity">
    <text evidence="1 4">Belongs to the 5-formyltetrahydrofolate cyclo-ligase family.</text>
</comment>
<keyword evidence="2 4" id="KW-0547">Nucleotide-binding</keyword>
<dbReference type="GO" id="GO:0046872">
    <property type="term" value="F:metal ion binding"/>
    <property type="evidence" value="ECO:0007669"/>
    <property type="project" value="UniProtKB-KW"/>
</dbReference>
<keyword evidence="4" id="KW-0479">Metal-binding</keyword>
<name>A0A2G1MG28_9RHOB</name>
<dbReference type="GO" id="GO:0009396">
    <property type="term" value="P:folic acid-containing compound biosynthetic process"/>
    <property type="evidence" value="ECO:0007669"/>
    <property type="project" value="TreeGrafter"/>
</dbReference>
<dbReference type="OrthoDB" id="9801938at2"/>
<dbReference type="InterPro" id="IPR037171">
    <property type="entry name" value="NagB/RpiA_transferase-like"/>
</dbReference>
<keyword evidence="3 4" id="KW-0067">ATP-binding</keyword>
<dbReference type="NCBIfam" id="TIGR02727">
    <property type="entry name" value="MTHFS_bact"/>
    <property type="match status" value="1"/>
</dbReference>
<dbReference type="GO" id="GO:0030272">
    <property type="term" value="F:5-formyltetrahydrofolate cyclo-ligase activity"/>
    <property type="evidence" value="ECO:0007669"/>
    <property type="project" value="UniProtKB-EC"/>
</dbReference>
<keyword evidence="6" id="KW-1185">Reference proteome</keyword>
<dbReference type="AlphaFoldDB" id="A0A2G1MG28"/>
<dbReference type="InterPro" id="IPR002698">
    <property type="entry name" value="FTHF_cligase"/>
</dbReference>
<dbReference type="PANTHER" id="PTHR23407:SF1">
    <property type="entry name" value="5-FORMYLTETRAHYDROFOLATE CYCLO-LIGASE"/>
    <property type="match status" value="1"/>
</dbReference>
<dbReference type="Pfam" id="PF01812">
    <property type="entry name" value="5-FTHF_cyc-lig"/>
    <property type="match status" value="1"/>
</dbReference>
<dbReference type="PANTHER" id="PTHR23407">
    <property type="entry name" value="ATPASE INHIBITOR/5-FORMYLTETRAHYDROFOLATE CYCLO-LIGASE"/>
    <property type="match status" value="1"/>
</dbReference>
<evidence type="ECO:0000256" key="2">
    <source>
        <dbReference type="ARBA" id="ARBA00022741"/>
    </source>
</evidence>
<comment type="cofactor">
    <cofactor evidence="4">
        <name>Mg(2+)</name>
        <dbReference type="ChEBI" id="CHEBI:18420"/>
    </cofactor>
</comment>
<evidence type="ECO:0000256" key="3">
    <source>
        <dbReference type="ARBA" id="ARBA00022840"/>
    </source>
</evidence>
<accession>A0A2G1MG28</accession>
<evidence type="ECO:0000256" key="1">
    <source>
        <dbReference type="ARBA" id="ARBA00010638"/>
    </source>
</evidence>
<dbReference type="GO" id="GO:0005524">
    <property type="term" value="F:ATP binding"/>
    <property type="evidence" value="ECO:0007669"/>
    <property type="project" value="UniProtKB-KW"/>
</dbReference>
<dbReference type="EC" id="6.3.3.2" evidence="4"/>
<dbReference type="InterPro" id="IPR024185">
    <property type="entry name" value="FTHF_cligase-like_sf"/>
</dbReference>
<dbReference type="GO" id="GO:0035999">
    <property type="term" value="P:tetrahydrofolate interconversion"/>
    <property type="evidence" value="ECO:0007669"/>
    <property type="project" value="TreeGrafter"/>
</dbReference>
<sequence>MEDDTGGGTSPCFAHLLVDGHPVDAETARDVARFRRAERARLLAARTMPVQERERATAALIAGLDRIVAPKPGITIAAYWPIRGEPDLRPWMARAHAAGAGILLPVVVAKAMPLEFHGWSPGCPMVRGIWNIPVPADGEARVPDIVIAPLLGIDRDLYRLGNGGGYYDRTLVRLQPRPRIIGLGFAGCDLPSIYPMPWDVPMNEALLADGTGAVAERPARHVTG</sequence>
<reference evidence="5 6" key="1">
    <citation type="submission" date="2017-08" db="EMBL/GenBank/DDBJ databases">
        <title>Draft Genome Sequence of Loktanella cinnabarina Strain XM1, Isolated from Coastal Surface Water.</title>
        <authorList>
            <person name="Ma R."/>
            <person name="Wang J."/>
            <person name="Wang Q."/>
            <person name="Ma Z."/>
            <person name="Li J."/>
            <person name="Chen L."/>
        </authorList>
    </citation>
    <scope>NUCLEOTIDE SEQUENCE [LARGE SCALE GENOMIC DNA]</scope>
    <source>
        <strain evidence="5 6">XM1</strain>
    </source>
</reference>
<comment type="catalytic activity">
    <reaction evidence="4">
        <text>(6S)-5-formyl-5,6,7,8-tetrahydrofolate + ATP = (6R)-5,10-methenyltetrahydrofolate + ADP + phosphate</text>
        <dbReference type="Rhea" id="RHEA:10488"/>
        <dbReference type="ChEBI" id="CHEBI:30616"/>
        <dbReference type="ChEBI" id="CHEBI:43474"/>
        <dbReference type="ChEBI" id="CHEBI:57455"/>
        <dbReference type="ChEBI" id="CHEBI:57457"/>
        <dbReference type="ChEBI" id="CHEBI:456216"/>
        <dbReference type="EC" id="6.3.3.2"/>
    </reaction>
</comment>
<dbReference type="Proteomes" id="UP000221860">
    <property type="component" value="Unassembled WGS sequence"/>
</dbReference>
<keyword evidence="4" id="KW-0460">Magnesium</keyword>
<comment type="caution">
    <text evidence="5">The sequence shown here is derived from an EMBL/GenBank/DDBJ whole genome shotgun (WGS) entry which is preliminary data.</text>
</comment>
<dbReference type="RefSeq" id="WP_099276762.1">
    <property type="nucleotide sequence ID" value="NZ_KZ304958.1"/>
</dbReference>
<dbReference type="Gene3D" id="3.40.50.10420">
    <property type="entry name" value="NagB/RpiA/CoA transferase-like"/>
    <property type="match status" value="1"/>
</dbReference>
<dbReference type="EMBL" id="NQWH01000012">
    <property type="protein sequence ID" value="PHP27647.1"/>
    <property type="molecule type" value="Genomic_DNA"/>
</dbReference>
<evidence type="ECO:0000313" key="5">
    <source>
        <dbReference type="EMBL" id="PHP27647.1"/>
    </source>
</evidence>